<feature type="compositionally biased region" description="Low complexity" evidence="1">
    <location>
        <begin position="14"/>
        <end position="26"/>
    </location>
</feature>
<gene>
    <name evidence="2" type="ORF">AVDCRST_MAG88-4523</name>
</gene>
<dbReference type="EMBL" id="CADCWM010001158">
    <property type="protein sequence ID" value="CAA9589149.1"/>
    <property type="molecule type" value="Genomic_DNA"/>
</dbReference>
<feature type="region of interest" description="Disordered" evidence="1">
    <location>
        <begin position="133"/>
        <end position="245"/>
    </location>
</feature>
<protein>
    <submittedName>
        <fullName evidence="2">Inosose isomerase</fullName>
        <ecNumber evidence="2">5.3.99.-</ecNumber>
    </submittedName>
</protein>
<feature type="non-terminal residue" evidence="2">
    <location>
        <position position="322"/>
    </location>
</feature>
<dbReference type="EC" id="5.3.99.-" evidence="2"/>
<evidence type="ECO:0000256" key="1">
    <source>
        <dbReference type="SAM" id="MobiDB-lite"/>
    </source>
</evidence>
<dbReference type="GO" id="GO:0016853">
    <property type="term" value="F:isomerase activity"/>
    <property type="evidence" value="ECO:0007669"/>
    <property type="project" value="UniProtKB-KW"/>
</dbReference>
<dbReference type="AlphaFoldDB" id="A0A6J4VU11"/>
<feature type="region of interest" description="Disordered" evidence="1">
    <location>
        <begin position="267"/>
        <end position="300"/>
    </location>
</feature>
<feature type="compositionally biased region" description="Basic residues" evidence="1">
    <location>
        <begin position="221"/>
        <end position="238"/>
    </location>
</feature>
<feature type="compositionally biased region" description="Basic residues" evidence="1">
    <location>
        <begin position="154"/>
        <end position="166"/>
    </location>
</feature>
<reference evidence="2" key="1">
    <citation type="submission" date="2020-02" db="EMBL/GenBank/DDBJ databases">
        <authorList>
            <person name="Meier V. D."/>
        </authorList>
    </citation>
    <scope>NUCLEOTIDE SEQUENCE</scope>
    <source>
        <strain evidence="2">AVDCRST_MAG88</strain>
    </source>
</reference>
<proteinExistence type="predicted"/>
<feature type="compositionally biased region" description="Basic and acidic residues" evidence="1">
    <location>
        <begin position="91"/>
        <end position="110"/>
    </location>
</feature>
<keyword evidence="2" id="KW-0413">Isomerase</keyword>
<feature type="compositionally biased region" description="Basic and acidic residues" evidence="1">
    <location>
        <begin position="31"/>
        <end position="49"/>
    </location>
</feature>
<evidence type="ECO:0000313" key="2">
    <source>
        <dbReference type="EMBL" id="CAA9589149.1"/>
    </source>
</evidence>
<feature type="region of interest" description="Disordered" evidence="1">
    <location>
        <begin position="1"/>
        <end position="120"/>
    </location>
</feature>
<accession>A0A6J4VU11</accession>
<feature type="compositionally biased region" description="Basic residues" evidence="1">
    <location>
        <begin position="71"/>
        <end position="81"/>
    </location>
</feature>
<feature type="non-terminal residue" evidence="2">
    <location>
        <position position="1"/>
    </location>
</feature>
<name>A0A6J4VU11_9BACT</name>
<sequence>GGADRADGGRVAGRGRAAALPGVRPASGSTRPRDGRTQRRADVPADRRRTLPGPPGSRRDCPRGPRTGGGGHRRPWSRRLGPRADAQSPHSRHDAARGTDYHLPPVDRCRRDPRRPHGRDLCRLRLRHALPGVAGGRRGASLEPDRRQPPSLPRRLHPARATRRGARRADRLRDGAAGGRRRQSGARAGAMGPPVRRGPLAGDRVELRSLAPGLAPDPAHPRSRPALRRAHLPLRRQGRRDPAGAARCAGHLWPRLVALPPPRLRRARLGGDPLRPARQRLRGRSEYRERGPAQSRTGGRRLVGQLAARPAPAAGCARRWDV</sequence>
<organism evidence="2">
    <name type="scientific">uncultured Thermomicrobiales bacterium</name>
    <dbReference type="NCBI Taxonomy" id="1645740"/>
    <lineage>
        <taxon>Bacteria</taxon>
        <taxon>Pseudomonadati</taxon>
        <taxon>Thermomicrobiota</taxon>
        <taxon>Thermomicrobia</taxon>
        <taxon>Thermomicrobiales</taxon>
        <taxon>environmental samples</taxon>
    </lineage>
</organism>